<sequence length="220" mass="24501">MKHLFQTVTLTFLIAGLTFYSCKKENSCNGCQTNTTIQNPNKPPIAVAGPDQTTNLPVNSILLNGSASSDPDGRIASWQWAKISGPPSFNIVNANSSQTQATNLAEGLYHFELTVTDSLGLFDKDTTIITVNKLYTNEIIFNDQVWQCWWGCWIDIPNLYSHLPSGASFRVFIKRDNSNTWEEAIPVSQVGYGYWVENDGHLIVYGDELGNDTPDIKIVY</sequence>
<dbReference type="AlphaFoldDB" id="A0A7G5XIW9"/>
<feature type="domain" description="PKD/Chitinase" evidence="1">
    <location>
        <begin position="49"/>
        <end position="134"/>
    </location>
</feature>
<proteinExistence type="predicted"/>
<accession>A0A7G5XIW9</accession>
<evidence type="ECO:0000313" key="3">
    <source>
        <dbReference type="Proteomes" id="UP000515344"/>
    </source>
</evidence>
<dbReference type="InterPro" id="IPR022409">
    <property type="entry name" value="PKD/Chitinase_dom"/>
</dbReference>
<dbReference type="InterPro" id="IPR013783">
    <property type="entry name" value="Ig-like_fold"/>
</dbReference>
<dbReference type="PANTHER" id="PTHR46182:SF2">
    <property type="entry name" value="FI19480P1"/>
    <property type="match status" value="1"/>
</dbReference>
<dbReference type="Proteomes" id="UP000515344">
    <property type="component" value="Chromosome"/>
</dbReference>
<dbReference type="PANTHER" id="PTHR46182">
    <property type="entry name" value="FI19480P1"/>
    <property type="match status" value="1"/>
</dbReference>
<protein>
    <submittedName>
        <fullName evidence="2">PKD domain-containing protein</fullName>
    </submittedName>
</protein>
<dbReference type="SUPFAM" id="SSF49299">
    <property type="entry name" value="PKD domain"/>
    <property type="match status" value="1"/>
</dbReference>
<gene>
    <name evidence="2" type="ORF">H4075_04260</name>
</gene>
<evidence type="ECO:0000313" key="2">
    <source>
        <dbReference type="EMBL" id="QNA45422.1"/>
    </source>
</evidence>
<dbReference type="Pfam" id="PF22352">
    <property type="entry name" value="K319L-like_PKD"/>
    <property type="match status" value="1"/>
</dbReference>
<dbReference type="CDD" id="cd00146">
    <property type="entry name" value="PKD"/>
    <property type="match status" value="1"/>
</dbReference>
<dbReference type="InterPro" id="IPR035986">
    <property type="entry name" value="PKD_dom_sf"/>
</dbReference>
<dbReference type="EMBL" id="CP060007">
    <property type="protein sequence ID" value="QNA45422.1"/>
    <property type="molecule type" value="Genomic_DNA"/>
</dbReference>
<organism evidence="2 3">
    <name type="scientific">Lacibacter sediminis</name>
    <dbReference type="NCBI Taxonomy" id="2760713"/>
    <lineage>
        <taxon>Bacteria</taxon>
        <taxon>Pseudomonadati</taxon>
        <taxon>Bacteroidota</taxon>
        <taxon>Chitinophagia</taxon>
        <taxon>Chitinophagales</taxon>
        <taxon>Chitinophagaceae</taxon>
        <taxon>Lacibacter</taxon>
    </lineage>
</organism>
<name>A0A7G5XIW9_9BACT</name>
<keyword evidence="3" id="KW-1185">Reference proteome</keyword>
<dbReference type="PROSITE" id="PS51257">
    <property type="entry name" value="PROKAR_LIPOPROTEIN"/>
    <property type="match status" value="1"/>
</dbReference>
<dbReference type="RefSeq" id="WP_182804471.1">
    <property type="nucleotide sequence ID" value="NZ_CP060007.1"/>
</dbReference>
<dbReference type="SMART" id="SM00089">
    <property type="entry name" value="PKD"/>
    <property type="match status" value="1"/>
</dbReference>
<dbReference type="GO" id="GO:0016020">
    <property type="term" value="C:membrane"/>
    <property type="evidence" value="ECO:0007669"/>
    <property type="project" value="TreeGrafter"/>
</dbReference>
<reference evidence="3" key="1">
    <citation type="submission" date="2020-08" db="EMBL/GenBank/DDBJ databases">
        <title>Lacibacter sp. S13-6-6 genome sequencing.</title>
        <authorList>
            <person name="Jin L."/>
        </authorList>
    </citation>
    <scope>NUCLEOTIDE SEQUENCE [LARGE SCALE GENOMIC DNA]</scope>
    <source>
        <strain evidence="3">S13-6-6</strain>
    </source>
</reference>
<evidence type="ECO:0000259" key="1">
    <source>
        <dbReference type="SMART" id="SM00089"/>
    </source>
</evidence>
<dbReference type="Gene3D" id="2.60.40.10">
    <property type="entry name" value="Immunoglobulins"/>
    <property type="match status" value="1"/>
</dbReference>
<dbReference type="KEGG" id="lacs:H4075_04260"/>
<dbReference type="GO" id="GO:0031410">
    <property type="term" value="C:cytoplasmic vesicle"/>
    <property type="evidence" value="ECO:0007669"/>
    <property type="project" value="TreeGrafter"/>
</dbReference>
<dbReference type="InterPro" id="IPR029865">
    <property type="entry name" value="KIAA0319-like"/>
</dbReference>